<sequence length="76" mass="8351">MEHSLEVCFYSGCIVGGVRFHTLERDSLRTPQTSGVMVVGEGSGGGIADNNFYGVLDEVLHVQYPLGRCAWPFKCR</sequence>
<dbReference type="OrthoDB" id="1878503at2759"/>
<dbReference type="PANTHER" id="PTHR48258">
    <property type="entry name" value="DUF4218 DOMAIN-CONTAINING PROTEIN-RELATED"/>
    <property type="match status" value="1"/>
</dbReference>
<name>A0A5A7SNC5_CUCMM</name>
<protein>
    <submittedName>
        <fullName evidence="1">Uncharacterized protein</fullName>
    </submittedName>
</protein>
<proteinExistence type="predicted"/>
<reference evidence="1 2" key="1">
    <citation type="submission" date="2019-08" db="EMBL/GenBank/DDBJ databases">
        <title>Draft genome sequences of two oriental melons (Cucumis melo L. var makuwa).</title>
        <authorList>
            <person name="Kwon S.-Y."/>
        </authorList>
    </citation>
    <scope>NUCLEOTIDE SEQUENCE [LARGE SCALE GENOMIC DNA]</scope>
    <source>
        <strain evidence="2">cv. SW 3</strain>
        <tissue evidence="1">Leaf</tissue>
    </source>
</reference>
<dbReference type="AlphaFoldDB" id="A0A5A7SNC5"/>
<comment type="caution">
    <text evidence="1">The sequence shown here is derived from an EMBL/GenBank/DDBJ whole genome shotgun (WGS) entry which is preliminary data.</text>
</comment>
<accession>A0A5A7SNC5</accession>
<dbReference type="EMBL" id="SSTE01021454">
    <property type="protein sequence ID" value="KAA0032532.1"/>
    <property type="molecule type" value="Genomic_DNA"/>
</dbReference>
<dbReference type="Proteomes" id="UP000321393">
    <property type="component" value="Unassembled WGS sequence"/>
</dbReference>
<organism evidence="1 2">
    <name type="scientific">Cucumis melo var. makuwa</name>
    <name type="common">Oriental melon</name>
    <dbReference type="NCBI Taxonomy" id="1194695"/>
    <lineage>
        <taxon>Eukaryota</taxon>
        <taxon>Viridiplantae</taxon>
        <taxon>Streptophyta</taxon>
        <taxon>Embryophyta</taxon>
        <taxon>Tracheophyta</taxon>
        <taxon>Spermatophyta</taxon>
        <taxon>Magnoliopsida</taxon>
        <taxon>eudicotyledons</taxon>
        <taxon>Gunneridae</taxon>
        <taxon>Pentapetalae</taxon>
        <taxon>rosids</taxon>
        <taxon>fabids</taxon>
        <taxon>Cucurbitales</taxon>
        <taxon>Cucurbitaceae</taxon>
        <taxon>Benincaseae</taxon>
        <taxon>Cucumis</taxon>
    </lineage>
</organism>
<evidence type="ECO:0000313" key="2">
    <source>
        <dbReference type="Proteomes" id="UP000321393"/>
    </source>
</evidence>
<evidence type="ECO:0000313" key="1">
    <source>
        <dbReference type="EMBL" id="KAA0032532.1"/>
    </source>
</evidence>
<gene>
    <name evidence="1" type="ORF">E6C27_scaffold465G00440</name>
</gene>